<dbReference type="GeneID" id="14912656"/>
<evidence type="ECO:0000313" key="3">
    <source>
        <dbReference type="Proteomes" id="UP000011083"/>
    </source>
</evidence>
<dbReference type="VEuPathDB" id="AmoebaDB:ACA1_139880"/>
<dbReference type="Gene3D" id="3.30.420.10">
    <property type="entry name" value="Ribonuclease H-like superfamily/Ribonuclease H"/>
    <property type="match status" value="1"/>
</dbReference>
<dbReference type="EMBL" id="KB008128">
    <property type="protein sequence ID" value="ELR12126.1"/>
    <property type="molecule type" value="Genomic_DNA"/>
</dbReference>
<name>L8GIZ8_ACACF</name>
<reference evidence="2 3" key="1">
    <citation type="journal article" date="2013" name="Genome Biol.">
        <title>Genome of Acanthamoeba castellanii highlights extensive lateral gene transfer and early evolution of tyrosine kinase signaling.</title>
        <authorList>
            <person name="Clarke M."/>
            <person name="Lohan A.J."/>
            <person name="Liu B."/>
            <person name="Lagkouvardos I."/>
            <person name="Roy S."/>
            <person name="Zafar N."/>
            <person name="Bertelli C."/>
            <person name="Schilde C."/>
            <person name="Kianianmomeni A."/>
            <person name="Burglin T.R."/>
            <person name="Frech C."/>
            <person name="Turcotte B."/>
            <person name="Kopec K.O."/>
            <person name="Synnott J.M."/>
            <person name="Choo C."/>
            <person name="Paponov I."/>
            <person name="Finkler A."/>
            <person name="Soon Heng Tan C."/>
            <person name="Hutchins A.P."/>
            <person name="Weinmeier T."/>
            <person name="Rattei T."/>
            <person name="Chu J.S."/>
            <person name="Gimenez G."/>
            <person name="Irimia M."/>
            <person name="Rigden D.J."/>
            <person name="Fitzpatrick D.A."/>
            <person name="Lorenzo-Morales J."/>
            <person name="Bateman A."/>
            <person name="Chiu C.H."/>
            <person name="Tang P."/>
            <person name="Hegemann P."/>
            <person name="Fromm H."/>
            <person name="Raoult D."/>
            <person name="Greub G."/>
            <person name="Miranda-Saavedra D."/>
            <person name="Chen N."/>
            <person name="Nash P."/>
            <person name="Ginger M.L."/>
            <person name="Horn M."/>
            <person name="Schaap P."/>
            <person name="Caler L."/>
            <person name="Loftus B."/>
        </authorList>
    </citation>
    <scope>NUCLEOTIDE SEQUENCE [LARGE SCALE GENOMIC DNA]</scope>
    <source>
        <strain evidence="2 3">Neff</strain>
    </source>
</reference>
<dbReference type="OrthoDB" id="16365at2759"/>
<accession>L8GIZ8</accession>
<dbReference type="RefSeq" id="XP_004334139.1">
    <property type="nucleotide sequence ID" value="XM_004334091.1"/>
</dbReference>
<sequence>MLVKGGKASGNSVVMESGMLVKGSQVMESGAVVKGGWAVVSSVATESGISVKSGQVVEVVESGAVVKGGQVVVSGTVTESGMLVKGGKEMESNMVVEEDEAEEGEEAEKEEESNEILVAKVFIEEVVCWHGAPEALLLDQGQQFLSKVLKEVNELLGEKGLLAKVTNKKQDNWDLYMPYVLFAYCTSMHEATQDSPFYLLHGWEANLPG</sequence>
<gene>
    <name evidence="2" type="ORF">ACA1_139880</name>
</gene>
<evidence type="ECO:0000256" key="1">
    <source>
        <dbReference type="SAM" id="MobiDB-lite"/>
    </source>
</evidence>
<dbReference type="KEGG" id="acan:ACA1_139880"/>
<dbReference type="SUPFAM" id="SSF53098">
    <property type="entry name" value="Ribonuclease H-like"/>
    <property type="match status" value="1"/>
</dbReference>
<keyword evidence="3" id="KW-1185">Reference proteome</keyword>
<dbReference type="STRING" id="1257118.L8GIZ8"/>
<evidence type="ECO:0000313" key="2">
    <source>
        <dbReference type="EMBL" id="ELR12126.1"/>
    </source>
</evidence>
<organism evidence="2 3">
    <name type="scientific">Acanthamoeba castellanii (strain ATCC 30010 / Neff)</name>
    <dbReference type="NCBI Taxonomy" id="1257118"/>
    <lineage>
        <taxon>Eukaryota</taxon>
        <taxon>Amoebozoa</taxon>
        <taxon>Discosea</taxon>
        <taxon>Longamoebia</taxon>
        <taxon>Centramoebida</taxon>
        <taxon>Acanthamoebidae</taxon>
        <taxon>Acanthamoeba</taxon>
    </lineage>
</organism>
<dbReference type="AlphaFoldDB" id="L8GIZ8"/>
<feature type="region of interest" description="Disordered" evidence="1">
    <location>
        <begin position="93"/>
        <end position="112"/>
    </location>
</feature>
<dbReference type="InterPro" id="IPR036397">
    <property type="entry name" value="RNaseH_sf"/>
</dbReference>
<proteinExistence type="predicted"/>
<dbReference type="InterPro" id="IPR012337">
    <property type="entry name" value="RNaseH-like_sf"/>
</dbReference>
<feature type="compositionally biased region" description="Acidic residues" evidence="1">
    <location>
        <begin position="96"/>
        <end position="112"/>
    </location>
</feature>
<dbReference type="GO" id="GO:0003676">
    <property type="term" value="F:nucleic acid binding"/>
    <property type="evidence" value="ECO:0007669"/>
    <property type="project" value="InterPro"/>
</dbReference>
<protein>
    <recommendedName>
        <fullName evidence="4">Integrase catalytic domain-containing protein</fullName>
    </recommendedName>
</protein>
<evidence type="ECO:0008006" key="4">
    <source>
        <dbReference type="Google" id="ProtNLM"/>
    </source>
</evidence>
<dbReference type="Proteomes" id="UP000011083">
    <property type="component" value="Unassembled WGS sequence"/>
</dbReference>